<dbReference type="PANTHER" id="PTHR34698:SF2">
    <property type="entry name" value="5-OXOPROLINASE SUBUNIT B"/>
    <property type="match status" value="1"/>
</dbReference>
<dbReference type="Gene3D" id="2.40.100.10">
    <property type="entry name" value="Cyclophilin-like"/>
    <property type="match status" value="1"/>
</dbReference>
<dbReference type="OrthoDB" id="9768696at2"/>
<dbReference type="GO" id="GO:0016787">
    <property type="term" value="F:hydrolase activity"/>
    <property type="evidence" value="ECO:0007669"/>
    <property type="project" value="UniProtKB-KW"/>
</dbReference>
<dbReference type="STRING" id="1193182.BN11_180026"/>
<feature type="domain" description="Carboxyltransferase" evidence="4">
    <location>
        <begin position="1"/>
        <end position="192"/>
    </location>
</feature>
<protein>
    <submittedName>
        <fullName evidence="5">Putative allophanate hydrolase subunit 1</fullName>
    </submittedName>
</protein>
<dbReference type="Gene3D" id="3.30.1360.40">
    <property type="match status" value="1"/>
</dbReference>
<keyword evidence="1" id="KW-0547">Nucleotide-binding</keyword>
<evidence type="ECO:0000313" key="5">
    <source>
        <dbReference type="EMBL" id="CCH72608.1"/>
    </source>
</evidence>
<comment type="caution">
    <text evidence="5">The sequence shown here is derived from an EMBL/GenBank/DDBJ whole genome shotgun (WGS) entry which is preliminary data.</text>
</comment>
<evidence type="ECO:0000256" key="3">
    <source>
        <dbReference type="ARBA" id="ARBA00022840"/>
    </source>
</evidence>
<evidence type="ECO:0000313" key="6">
    <source>
        <dbReference type="Proteomes" id="UP000035763"/>
    </source>
</evidence>
<dbReference type="SUPFAM" id="SSF160467">
    <property type="entry name" value="PH0987 N-terminal domain-like"/>
    <property type="match status" value="1"/>
</dbReference>
<evidence type="ECO:0000259" key="4">
    <source>
        <dbReference type="SMART" id="SM00796"/>
    </source>
</evidence>
<evidence type="ECO:0000256" key="2">
    <source>
        <dbReference type="ARBA" id="ARBA00022801"/>
    </source>
</evidence>
<dbReference type="PANTHER" id="PTHR34698">
    <property type="entry name" value="5-OXOPROLINASE SUBUNIT B"/>
    <property type="match status" value="1"/>
</dbReference>
<dbReference type="EMBL" id="CAJA01000090">
    <property type="protein sequence ID" value="CCH72608.1"/>
    <property type="molecule type" value="Genomic_DNA"/>
</dbReference>
<keyword evidence="6" id="KW-1185">Reference proteome</keyword>
<dbReference type="RefSeq" id="WP_048693899.1">
    <property type="nucleotide sequence ID" value="NZ_HG764815.1"/>
</dbReference>
<proteinExistence type="predicted"/>
<accession>W6JTH6</accession>
<sequence length="205" mass="21709">MEILPCGAEALLVECDSLVDALALDAVMIPTALPGVIETVPAARSVLIHFDPTRTSADFVAAQVRRLSTTATGVEPASRVVEIDLAYDGPDLAAVAQLLGVDREEVIARHTATEWRCGFVGFAPGFPYLVGGGDLLRVPRHAEPRVSVPAGSVALAGEYCGIYPRTSPGGWQLIGTTRAPLWDLTRTEPALITPGARVRFVPVQT</sequence>
<keyword evidence="2 5" id="KW-0378">Hydrolase</keyword>
<organism evidence="5 6">
    <name type="scientific">Nostocoides australiense Ben110</name>
    <dbReference type="NCBI Taxonomy" id="1193182"/>
    <lineage>
        <taxon>Bacteria</taxon>
        <taxon>Bacillati</taxon>
        <taxon>Actinomycetota</taxon>
        <taxon>Actinomycetes</taxon>
        <taxon>Micrococcales</taxon>
        <taxon>Intrasporangiaceae</taxon>
        <taxon>Nostocoides</taxon>
    </lineage>
</organism>
<evidence type="ECO:0000256" key="1">
    <source>
        <dbReference type="ARBA" id="ARBA00022741"/>
    </source>
</evidence>
<keyword evidence="3" id="KW-0067">ATP-binding</keyword>
<dbReference type="InterPro" id="IPR010016">
    <property type="entry name" value="PxpB"/>
</dbReference>
<name>W6JTH6_9MICO</name>
<dbReference type="Proteomes" id="UP000035763">
    <property type="component" value="Unassembled WGS sequence"/>
</dbReference>
<dbReference type="GO" id="GO:0005524">
    <property type="term" value="F:ATP binding"/>
    <property type="evidence" value="ECO:0007669"/>
    <property type="project" value="UniProtKB-KW"/>
</dbReference>
<dbReference type="AlphaFoldDB" id="W6JTH6"/>
<dbReference type="InterPro" id="IPR029000">
    <property type="entry name" value="Cyclophilin-like_dom_sf"/>
</dbReference>
<dbReference type="InterPro" id="IPR003833">
    <property type="entry name" value="CT_C_D"/>
</dbReference>
<dbReference type="SUPFAM" id="SSF50891">
    <property type="entry name" value="Cyclophilin-like"/>
    <property type="match status" value="1"/>
</dbReference>
<reference evidence="5 6" key="1">
    <citation type="journal article" date="2013" name="ISME J.">
        <title>A metabolic model for members of the genus Tetrasphaera involved in enhanced biological phosphorus removal.</title>
        <authorList>
            <person name="Kristiansen R."/>
            <person name="Nguyen H.T.T."/>
            <person name="Saunders A.M."/>
            <person name="Nielsen J.L."/>
            <person name="Wimmer R."/>
            <person name="Le V.Q."/>
            <person name="McIlroy S.J."/>
            <person name="Petrovski S."/>
            <person name="Seviour R.J."/>
            <person name="Calteau A."/>
            <person name="Nielsen K.L."/>
            <person name="Nielsen P.H."/>
        </authorList>
    </citation>
    <scope>NUCLEOTIDE SEQUENCE [LARGE SCALE GENOMIC DNA]</scope>
    <source>
        <strain evidence="5 6">Ben110</strain>
    </source>
</reference>
<gene>
    <name evidence="5" type="ORF">BN11_180026</name>
</gene>
<dbReference type="SMART" id="SM00796">
    <property type="entry name" value="AHS1"/>
    <property type="match status" value="1"/>
</dbReference>
<dbReference type="Pfam" id="PF02682">
    <property type="entry name" value="CT_C_D"/>
    <property type="match status" value="1"/>
</dbReference>